<name>A0AAU6SR16_UNCXX</name>
<dbReference type="AlphaFoldDB" id="A0AAU6SR16"/>
<dbReference type="EMBL" id="CP095338">
    <property type="protein sequence ID" value="XAG22403.1"/>
    <property type="molecule type" value="Genomic_DNA"/>
</dbReference>
<reference evidence="1" key="1">
    <citation type="submission" date="2022-03" db="EMBL/GenBank/DDBJ databases">
        <title>Sea Food Isolates.</title>
        <authorList>
            <person name="Li c."/>
        </authorList>
    </citation>
    <scope>NUCLEOTIDE SEQUENCE</scope>
    <source>
        <strain evidence="1">19PA01SH03</strain>
    </source>
</reference>
<evidence type="ECO:0000313" key="1">
    <source>
        <dbReference type="EMBL" id="XAG22403.1"/>
    </source>
</evidence>
<protein>
    <submittedName>
        <fullName evidence="1">Uncharacterized protein</fullName>
    </submittedName>
</protein>
<proteinExistence type="predicted"/>
<organism evidence="1">
    <name type="scientific">bacterium 19PA01SH03</name>
    <dbReference type="NCBI Taxonomy" id="2920705"/>
    <lineage>
        <taxon>Bacteria</taxon>
    </lineage>
</organism>
<sequence>MNSNTFFRSPRDWVKLVIEHLESALNVTIKSTYTRSQTELSETRISYLVGEAEPVLGYANDGRNAHDIELRFLIEVPTSIDDFDLEALDASTRLDRELSSRVLAFDDTDEAIVVSNLPNRFQPDHGVFSRVVTMRQRIRMGSIDEEHAELVGVNTNECNQAHSCVGE</sequence>
<accession>A0AAU6SR16</accession>
<gene>
    <name evidence="1" type="ORF">MRN70_06275</name>
</gene>